<evidence type="ECO:0000313" key="1">
    <source>
        <dbReference type="EMBL" id="OZM55869.1"/>
    </source>
</evidence>
<sequence>METAAIHKIGEKCLVCEMNKENGIHLWNQFLCTECEREIINTDPEDEQYQYYLEKLKSISLPTKNVKAKM</sequence>
<dbReference type="InterPro" id="IPR019700">
    <property type="entry name" value="Sigma-G_inhibitor_Gin"/>
</dbReference>
<accession>A0A263BQ62</accession>
<reference evidence="2" key="1">
    <citation type="submission" date="2017-08" db="EMBL/GenBank/DDBJ databases">
        <authorList>
            <person name="Huang Z."/>
        </authorList>
    </citation>
    <scope>NUCLEOTIDE SEQUENCE [LARGE SCALE GENOMIC DNA]</scope>
    <source>
        <strain evidence="2">SA5d-4</strain>
    </source>
</reference>
<dbReference type="RefSeq" id="WP_094926582.1">
    <property type="nucleotide sequence ID" value="NZ_NPIA01000011.1"/>
</dbReference>
<dbReference type="AlphaFoldDB" id="A0A263BQ62"/>
<proteinExistence type="predicted"/>
<keyword evidence="2" id="KW-1185">Reference proteome</keyword>
<comment type="caution">
    <text evidence="1">The sequence shown here is derived from an EMBL/GenBank/DDBJ whole genome shotgun (WGS) entry which is preliminary data.</text>
</comment>
<dbReference type="Proteomes" id="UP000217083">
    <property type="component" value="Unassembled WGS sequence"/>
</dbReference>
<name>A0A263BQ62_9BACI</name>
<evidence type="ECO:0008006" key="3">
    <source>
        <dbReference type="Google" id="ProtNLM"/>
    </source>
</evidence>
<organism evidence="1 2">
    <name type="scientific">Lottiidibacillus patelloidae</name>
    <dbReference type="NCBI Taxonomy" id="2670334"/>
    <lineage>
        <taxon>Bacteria</taxon>
        <taxon>Bacillati</taxon>
        <taxon>Bacillota</taxon>
        <taxon>Bacilli</taxon>
        <taxon>Bacillales</taxon>
        <taxon>Bacillaceae</taxon>
        <taxon>Lottiidibacillus</taxon>
    </lineage>
</organism>
<evidence type="ECO:0000313" key="2">
    <source>
        <dbReference type="Proteomes" id="UP000217083"/>
    </source>
</evidence>
<protein>
    <recommendedName>
        <fullName evidence="3">Sigma factor G inhibitor Gin</fullName>
    </recommendedName>
</protein>
<gene>
    <name evidence="1" type="ORF">CIB95_15225</name>
</gene>
<reference evidence="1 2" key="2">
    <citation type="submission" date="2017-09" db="EMBL/GenBank/DDBJ databases">
        <title>Bacillus patelloidae sp. nov., isolated from the intestinal tract of a marine limpet.</title>
        <authorList>
            <person name="Liu R."/>
            <person name="Dong C."/>
            <person name="Shao Z."/>
        </authorList>
    </citation>
    <scope>NUCLEOTIDE SEQUENCE [LARGE SCALE GENOMIC DNA]</scope>
    <source>
        <strain evidence="1 2">SA5d-4</strain>
    </source>
</reference>
<dbReference type="Pfam" id="PF10764">
    <property type="entry name" value="Gin"/>
    <property type="match status" value="1"/>
</dbReference>
<dbReference type="EMBL" id="NPIA01000011">
    <property type="protein sequence ID" value="OZM55869.1"/>
    <property type="molecule type" value="Genomic_DNA"/>
</dbReference>